<organism evidence="2">
    <name type="scientific">Homo sapiens</name>
    <name type="common">Human</name>
    <dbReference type="NCBI Taxonomy" id="9606"/>
    <lineage>
        <taxon>Eukaryota</taxon>
        <taxon>Metazoa</taxon>
        <taxon>Chordata</taxon>
        <taxon>Craniata</taxon>
        <taxon>Vertebrata</taxon>
        <taxon>Euteleostomi</taxon>
        <taxon>Mammalia</taxon>
        <taxon>Eutheria</taxon>
        <taxon>Euarchontoglires</taxon>
        <taxon>Primates</taxon>
        <taxon>Haplorrhini</taxon>
        <taxon>Catarrhini</taxon>
        <taxon>Hominidae</taxon>
        <taxon>Homo</taxon>
    </lineage>
</organism>
<keyword evidence="1" id="KW-1133">Transmembrane helix</keyword>
<reference evidence="2" key="1">
    <citation type="submission" date="1998-12" db="EMBL/GenBank/DDBJ databases">
        <title>Functional prediction of the coding sequences of 121 new genes deduced by analysis of cDNA clones from human fetal liver.</title>
        <authorList>
            <person name="Zhang C."/>
            <person name="Yu Y."/>
            <person name="Zhang S."/>
            <person name="Wei H."/>
            <person name="Zhou G."/>
            <person name="Ouyang S."/>
            <person name="Luo L."/>
            <person name="Bi J."/>
            <person name="Liu M."/>
            <person name="He F."/>
        </authorList>
    </citation>
    <scope>NUCLEOTIDE SEQUENCE</scope>
    <source>
        <tissue evidence="2">Liver</tissue>
    </source>
</reference>
<feature type="transmembrane region" description="Helical" evidence="1">
    <location>
        <begin position="52"/>
        <end position="70"/>
    </location>
</feature>
<sequence>MWGSFLATSLKHIAPSLPRAKKFLALATIYLFICLLITFLPLVYKLRDNRNFVHYCIFLTPKTLLAYYSMQLILE</sequence>
<protein>
    <submittedName>
        <fullName evidence="2">PRO1167</fullName>
    </submittedName>
</protein>
<evidence type="ECO:0000313" key="2">
    <source>
        <dbReference type="EMBL" id="AAF71076.1"/>
    </source>
</evidence>
<name>Q9P1H8_HUMAN</name>
<dbReference type="AlphaFoldDB" id="Q9P1H8"/>
<evidence type="ECO:0000256" key="1">
    <source>
        <dbReference type="SAM" id="Phobius"/>
    </source>
</evidence>
<dbReference type="EMBL" id="AF116656">
    <property type="protein sequence ID" value="AAF71076.1"/>
    <property type="molecule type" value="mRNA"/>
</dbReference>
<accession>Q9P1H8</accession>
<keyword evidence="1" id="KW-0812">Transmembrane</keyword>
<keyword evidence="1" id="KW-0472">Membrane</keyword>
<feature type="transmembrane region" description="Helical" evidence="1">
    <location>
        <begin position="23"/>
        <end position="46"/>
    </location>
</feature>
<proteinExistence type="evidence at transcript level"/>